<dbReference type="InterPro" id="IPR039895">
    <property type="entry name" value="COBL-like"/>
</dbReference>
<dbReference type="GO" id="GO:0003785">
    <property type="term" value="F:actin monomer binding"/>
    <property type="evidence" value="ECO:0007669"/>
    <property type="project" value="InterPro"/>
</dbReference>
<name>A0AAW0SBL0_SCYPA</name>
<proteinExistence type="predicted"/>
<sequence length="170" mass="19108">MDLTVILPAGHRVNMSVARRHRRKNIRLKVNLPRNQLAVYRVPPRTLISEVLAMVCSDRAIEPDTHEIRHPVNIDEKLRGSCTLADYQLQEVSLVPRDYQAPPLSVTDLITMAAITSTSRETGDGKRRGLMSLFTRRAKSCALMSQCLKCPHVLMRPQCPLMSPESVPVS</sequence>
<dbReference type="PANTHER" id="PTHR21557">
    <property type="entry name" value="CORDON-BLEU"/>
    <property type="match status" value="1"/>
</dbReference>
<dbReference type="Proteomes" id="UP001487740">
    <property type="component" value="Unassembled WGS sequence"/>
</dbReference>
<evidence type="ECO:0000313" key="1">
    <source>
        <dbReference type="EMBL" id="KAK8372685.1"/>
    </source>
</evidence>
<reference evidence="1 2" key="1">
    <citation type="submission" date="2023-03" db="EMBL/GenBank/DDBJ databases">
        <title>High-quality genome of Scylla paramamosain provides insights in environmental adaptation.</title>
        <authorList>
            <person name="Zhang L."/>
        </authorList>
    </citation>
    <scope>NUCLEOTIDE SEQUENCE [LARGE SCALE GENOMIC DNA]</scope>
    <source>
        <strain evidence="1">LZ_2023a</strain>
        <tissue evidence="1">Muscle</tissue>
    </source>
</reference>
<dbReference type="AlphaFoldDB" id="A0AAW0SBL0"/>
<evidence type="ECO:0000313" key="2">
    <source>
        <dbReference type="Proteomes" id="UP001487740"/>
    </source>
</evidence>
<organism evidence="1 2">
    <name type="scientific">Scylla paramamosain</name>
    <name type="common">Mud crab</name>
    <dbReference type="NCBI Taxonomy" id="85552"/>
    <lineage>
        <taxon>Eukaryota</taxon>
        <taxon>Metazoa</taxon>
        <taxon>Ecdysozoa</taxon>
        <taxon>Arthropoda</taxon>
        <taxon>Crustacea</taxon>
        <taxon>Multicrustacea</taxon>
        <taxon>Malacostraca</taxon>
        <taxon>Eumalacostraca</taxon>
        <taxon>Eucarida</taxon>
        <taxon>Decapoda</taxon>
        <taxon>Pleocyemata</taxon>
        <taxon>Brachyura</taxon>
        <taxon>Eubrachyura</taxon>
        <taxon>Portunoidea</taxon>
        <taxon>Portunidae</taxon>
        <taxon>Portuninae</taxon>
        <taxon>Scylla</taxon>
    </lineage>
</organism>
<comment type="caution">
    <text evidence="1">The sequence shown here is derived from an EMBL/GenBank/DDBJ whole genome shotgun (WGS) entry which is preliminary data.</text>
</comment>
<dbReference type="EMBL" id="JARAKH010001657">
    <property type="protein sequence ID" value="KAK8372685.1"/>
    <property type="molecule type" value="Genomic_DNA"/>
</dbReference>
<gene>
    <name evidence="1" type="ORF">O3P69_019101</name>
</gene>
<dbReference type="Gene3D" id="3.10.20.90">
    <property type="entry name" value="Phosphatidylinositol 3-kinase Catalytic Subunit, Chain A, domain 1"/>
    <property type="match status" value="1"/>
</dbReference>
<accession>A0AAW0SBL0</accession>
<protein>
    <submittedName>
        <fullName evidence="1">Uncharacterized protein</fullName>
    </submittedName>
</protein>
<dbReference type="PANTHER" id="PTHR21557:SF2">
    <property type="entry name" value="CORDON-BLEU PROTEIN-LIKE 1"/>
    <property type="match status" value="1"/>
</dbReference>
<keyword evidence="2" id="KW-1185">Reference proteome</keyword>